<evidence type="ECO:0000259" key="4">
    <source>
        <dbReference type="PROSITE" id="PS50995"/>
    </source>
</evidence>
<dbReference type="EMBL" id="JBBNGS010000003">
    <property type="protein sequence ID" value="MEQ2637229.1"/>
    <property type="molecule type" value="Genomic_DNA"/>
</dbReference>
<feature type="domain" description="HTH marR-type" evidence="4">
    <location>
        <begin position="1"/>
        <end position="142"/>
    </location>
</feature>
<accession>A0ABV1IE96</accession>
<keyword evidence="3" id="KW-0804">Transcription</keyword>
<dbReference type="Proteomes" id="UP001478817">
    <property type="component" value="Unassembled WGS sequence"/>
</dbReference>
<evidence type="ECO:0000256" key="3">
    <source>
        <dbReference type="ARBA" id="ARBA00023163"/>
    </source>
</evidence>
<dbReference type="InterPro" id="IPR000835">
    <property type="entry name" value="HTH_MarR-typ"/>
</dbReference>
<dbReference type="PROSITE" id="PS01117">
    <property type="entry name" value="HTH_MARR_1"/>
    <property type="match status" value="1"/>
</dbReference>
<dbReference type="SUPFAM" id="SSF46785">
    <property type="entry name" value="Winged helix' DNA-binding domain"/>
    <property type="match status" value="1"/>
</dbReference>
<dbReference type="PRINTS" id="PR00598">
    <property type="entry name" value="HTHMARR"/>
</dbReference>
<dbReference type="Gene3D" id="1.10.10.10">
    <property type="entry name" value="Winged helix-like DNA-binding domain superfamily/Winged helix DNA-binding domain"/>
    <property type="match status" value="1"/>
</dbReference>
<keyword evidence="2" id="KW-0238">DNA-binding</keyword>
<evidence type="ECO:0000256" key="2">
    <source>
        <dbReference type="ARBA" id="ARBA00023125"/>
    </source>
</evidence>
<proteinExistence type="predicted"/>
<name>A0ABV1IE96_9ACTN</name>
<comment type="caution">
    <text evidence="5">The sequence shown here is derived from an EMBL/GenBank/DDBJ whole genome shotgun (WGS) entry which is preliminary data.</text>
</comment>
<keyword evidence="1" id="KW-0805">Transcription regulation</keyword>
<reference evidence="5 6" key="1">
    <citation type="submission" date="2024-04" db="EMBL/GenBank/DDBJ databases">
        <title>Human intestinal bacterial collection.</title>
        <authorList>
            <person name="Pauvert C."/>
            <person name="Hitch T.C.A."/>
            <person name="Clavel T."/>
        </authorList>
    </citation>
    <scope>NUCLEOTIDE SEQUENCE [LARGE SCALE GENOMIC DNA]</scope>
    <source>
        <strain evidence="5 6">CLA-AA-H197</strain>
    </source>
</reference>
<dbReference type="SMART" id="SM00347">
    <property type="entry name" value="HTH_MARR"/>
    <property type="match status" value="1"/>
</dbReference>
<dbReference type="PROSITE" id="PS50995">
    <property type="entry name" value="HTH_MARR_2"/>
    <property type="match status" value="1"/>
</dbReference>
<dbReference type="InterPro" id="IPR036390">
    <property type="entry name" value="WH_DNA-bd_sf"/>
</dbReference>
<dbReference type="Pfam" id="PF12802">
    <property type="entry name" value="MarR_2"/>
    <property type="match status" value="1"/>
</dbReference>
<dbReference type="InterPro" id="IPR023187">
    <property type="entry name" value="Tscrpt_reg_MarR-type_CS"/>
</dbReference>
<protein>
    <submittedName>
        <fullName evidence="5">MarR family transcriptional regulator</fullName>
    </submittedName>
</protein>
<evidence type="ECO:0000256" key="1">
    <source>
        <dbReference type="ARBA" id="ARBA00023015"/>
    </source>
</evidence>
<evidence type="ECO:0000313" key="6">
    <source>
        <dbReference type="Proteomes" id="UP001478817"/>
    </source>
</evidence>
<gene>
    <name evidence="5" type="ORF">AAAT05_02545</name>
</gene>
<organism evidence="5 6">
    <name type="scientific">Paratractidigestivibacter faecalis</name>
    <dbReference type="NCBI Taxonomy" id="2292441"/>
    <lineage>
        <taxon>Bacteria</taxon>
        <taxon>Bacillati</taxon>
        <taxon>Actinomycetota</taxon>
        <taxon>Coriobacteriia</taxon>
        <taxon>Coriobacteriales</taxon>
        <taxon>Atopobiaceae</taxon>
        <taxon>Paratractidigestivibacter</taxon>
    </lineage>
</organism>
<keyword evidence="6" id="KW-1185">Reference proteome</keyword>
<sequence length="156" mass="17457">MARSTQDSLREQSRQMDCLYNETDRLYNGFARSCGLSECAYWVMYEIEVSSGSASLRGMAEAFSLSKQTLSSAVKSLEAKGLIELFFEEGSRKNKVASFTEAGRAFSRERIVPAIEAESRAFGSLEPEERERLVALVSKYASAIRRELDALKEGEK</sequence>
<dbReference type="InterPro" id="IPR036388">
    <property type="entry name" value="WH-like_DNA-bd_sf"/>
</dbReference>
<evidence type="ECO:0000313" key="5">
    <source>
        <dbReference type="EMBL" id="MEQ2637229.1"/>
    </source>
</evidence>
<dbReference type="RefSeq" id="WP_349181665.1">
    <property type="nucleotide sequence ID" value="NZ_JBBNGS010000003.1"/>
</dbReference>